<dbReference type="Proteomes" id="UP001523566">
    <property type="component" value="Unassembled WGS sequence"/>
</dbReference>
<keyword evidence="6" id="KW-0016">Alginate biosynthesis</keyword>
<keyword evidence="4" id="KW-0732">Signal</keyword>
<evidence type="ECO:0000313" key="9">
    <source>
        <dbReference type="EMBL" id="MCP1101235.1"/>
    </source>
</evidence>
<comment type="subcellular location">
    <subcellularLocation>
        <location evidence="1">Periplasm</location>
    </subcellularLocation>
</comment>
<feature type="transmembrane region" description="Helical" evidence="7">
    <location>
        <begin position="7"/>
        <end position="28"/>
    </location>
</feature>
<evidence type="ECO:0000256" key="4">
    <source>
        <dbReference type="ARBA" id="ARBA00022729"/>
    </source>
</evidence>
<dbReference type="Pfam" id="PF16822">
    <property type="entry name" value="ALGX"/>
    <property type="match status" value="1"/>
</dbReference>
<evidence type="ECO:0000256" key="6">
    <source>
        <dbReference type="ARBA" id="ARBA00022841"/>
    </source>
</evidence>
<organism evidence="9 10">
    <name type="scientific">Aequitasia blattaphilus</name>
    <dbReference type="NCBI Taxonomy" id="2949332"/>
    <lineage>
        <taxon>Bacteria</taxon>
        <taxon>Bacillati</taxon>
        <taxon>Bacillota</taxon>
        <taxon>Clostridia</taxon>
        <taxon>Lachnospirales</taxon>
        <taxon>Lachnospiraceae</taxon>
        <taxon>Aequitasia</taxon>
    </lineage>
</organism>
<protein>
    <recommendedName>
        <fullName evidence="8">AlgX/AlgJ SGNH hydrolase-like domain-containing protein</fullName>
    </recommendedName>
</protein>
<gene>
    <name evidence="9" type="ORF">NK125_02265</name>
</gene>
<feature type="domain" description="AlgX/AlgJ SGNH hydrolase-like" evidence="8">
    <location>
        <begin position="87"/>
        <end position="248"/>
    </location>
</feature>
<evidence type="ECO:0000259" key="8">
    <source>
        <dbReference type="Pfam" id="PF16822"/>
    </source>
</evidence>
<accession>A0ABT1E5Y0</accession>
<evidence type="ECO:0000256" key="1">
    <source>
        <dbReference type="ARBA" id="ARBA00004418"/>
    </source>
</evidence>
<keyword evidence="7" id="KW-0472">Membrane</keyword>
<evidence type="ECO:0000256" key="2">
    <source>
        <dbReference type="ARBA" id="ARBA00005182"/>
    </source>
</evidence>
<dbReference type="InterPro" id="IPR031811">
    <property type="entry name" value="ALGX/ALGJ_SGNH-like"/>
</dbReference>
<proteinExistence type="predicted"/>
<comment type="pathway">
    <text evidence="2">Glycan biosynthesis; alginate biosynthesis.</text>
</comment>
<dbReference type="RefSeq" id="WP_262065017.1">
    <property type="nucleotide sequence ID" value="NZ_JAMXOD010000002.1"/>
</dbReference>
<comment type="caution">
    <text evidence="9">The sequence shown here is derived from an EMBL/GenBank/DDBJ whole genome shotgun (WGS) entry which is preliminary data.</text>
</comment>
<keyword evidence="3" id="KW-0808">Transferase</keyword>
<reference evidence="9 10" key="1">
    <citation type="journal article" date="2022" name="Genome Biol. Evol.">
        <title>Host diet, physiology and behaviors set the stage for Lachnospiraceae cladogenesis.</title>
        <authorList>
            <person name="Vera-Ponce De Leon A."/>
            <person name="Schneider M."/>
            <person name="Jahnes B.C."/>
            <person name="Sadowski V."/>
            <person name="Camuy-Velez L.A."/>
            <person name="Duan J."/>
            <person name="Sabree Z.L."/>
        </authorList>
    </citation>
    <scope>NUCLEOTIDE SEQUENCE [LARGE SCALE GENOMIC DNA]</scope>
    <source>
        <strain evidence="9 10">PAL113</strain>
    </source>
</reference>
<name>A0ABT1E5Y0_9FIRM</name>
<keyword evidence="5" id="KW-0574">Periplasm</keyword>
<evidence type="ECO:0000313" key="10">
    <source>
        <dbReference type="Proteomes" id="UP001523566"/>
    </source>
</evidence>
<sequence length="465" mass="53895">MKNSRVIILYIVLFFVLSAFPLYGLIFYEQPENTENKELAKKPELNLEFLSESGDYFSDHFAGRQELITMDSMLRYQLFGVSGQDIVIAGEDNWLYYKDTLKDYQRVNLFSPRMTHNIVKVVSLMEEYADSHNAKFGFMIAPNKNTLYPEHMPSYYGQIDGDTNMDQVLEECESQGVNALDLREAFFQEEETLYHQRDSHWNNKGAALAQDGLLTFLDKSHTVYQEEDFESRKDFTGDLDRILYPKNQSKEVEFYTKSDWNYSYDQEVDDMMKMVIQTQNSEGEDSLLMFRDSFGNALIPFLAEEYGQGYFSRIIPYRVDSVVSMGANTCVLEIAERNIDRLVYNAPIMQAPFRVLDFEMTETEVQDLATDLKEEEFESYRKVSGLINPAYLEKDSEIYVRFTAEDNSYTLEAAPAYEGEEAKENGFTLYYLPKAMKAGSYDMEIVIHTKDGYLISGSIQQVKMN</sequence>
<dbReference type="EMBL" id="JAMZFW010000002">
    <property type="protein sequence ID" value="MCP1101235.1"/>
    <property type="molecule type" value="Genomic_DNA"/>
</dbReference>
<keyword evidence="10" id="KW-1185">Reference proteome</keyword>
<keyword evidence="7" id="KW-0812">Transmembrane</keyword>
<keyword evidence="7" id="KW-1133">Transmembrane helix</keyword>
<evidence type="ECO:0000256" key="5">
    <source>
        <dbReference type="ARBA" id="ARBA00022764"/>
    </source>
</evidence>
<evidence type="ECO:0000256" key="7">
    <source>
        <dbReference type="SAM" id="Phobius"/>
    </source>
</evidence>
<evidence type="ECO:0000256" key="3">
    <source>
        <dbReference type="ARBA" id="ARBA00022679"/>
    </source>
</evidence>